<evidence type="ECO:0000259" key="1">
    <source>
        <dbReference type="Pfam" id="PF02627"/>
    </source>
</evidence>
<keyword evidence="2" id="KW-0560">Oxidoreductase</keyword>
<evidence type="ECO:0000313" key="2">
    <source>
        <dbReference type="EMBL" id="KPL53970.1"/>
    </source>
</evidence>
<dbReference type="Pfam" id="PF02627">
    <property type="entry name" value="CMD"/>
    <property type="match status" value="1"/>
</dbReference>
<dbReference type="STRING" id="665126.ABB55_18585"/>
<accession>A0A0P6VT81</accession>
<dbReference type="NCBIfam" id="TIGR00778">
    <property type="entry name" value="ahpD_dom"/>
    <property type="match status" value="1"/>
</dbReference>
<dbReference type="InterPro" id="IPR029032">
    <property type="entry name" value="AhpD-like"/>
</dbReference>
<reference evidence="2 3" key="1">
    <citation type="submission" date="2015-09" db="EMBL/GenBank/DDBJ databases">
        <authorList>
            <person name="Jackson K.R."/>
            <person name="Lunt B.L."/>
            <person name="Fisher J.N.B."/>
            <person name="Gardner A.V."/>
            <person name="Bailey M.E."/>
            <person name="Deus L.M."/>
            <person name="Earl A.S."/>
            <person name="Gibby P.D."/>
            <person name="Hartmann K.A."/>
            <person name="Liu J.E."/>
            <person name="Manci A.M."/>
            <person name="Nielsen D.A."/>
            <person name="Solomon M.B."/>
            <person name="Breakwell D.P."/>
            <person name="Burnett S.H."/>
            <person name="Grose J.H."/>
        </authorList>
    </citation>
    <scope>NUCLEOTIDE SEQUENCE [LARGE SCALE GENOMIC DNA]</scope>
    <source>
        <strain evidence="2 3">16</strain>
    </source>
</reference>
<comment type="caution">
    <text evidence="2">The sequence shown here is derived from an EMBL/GenBank/DDBJ whole genome shotgun (WGS) entry which is preliminary data.</text>
</comment>
<dbReference type="GO" id="GO:0051920">
    <property type="term" value="F:peroxiredoxin activity"/>
    <property type="evidence" value="ECO:0007669"/>
    <property type="project" value="InterPro"/>
</dbReference>
<dbReference type="SUPFAM" id="SSF69118">
    <property type="entry name" value="AhpD-like"/>
    <property type="match status" value="1"/>
</dbReference>
<evidence type="ECO:0000313" key="3">
    <source>
        <dbReference type="Proteomes" id="UP000048984"/>
    </source>
</evidence>
<feature type="domain" description="Carboxymuconolactone decarboxylase-like" evidence="1">
    <location>
        <begin position="22"/>
        <end position="103"/>
    </location>
</feature>
<dbReference type="Proteomes" id="UP000048984">
    <property type="component" value="Unassembled WGS sequence"/>
</dbReference>
<keyword evidence="2" id="KW-0575">Peroxidase</keyword>
<dbReference type="PANTHER" id="PTHR34846:SF5">
    <property type="entry name" value="CARBOXYMUCONOLACTONE DECARBOXYLASE-LIKE DOMAIN-CONTAINING PROTEIN"/>
    <property type="match status" value="1"/>
</dbReference>
<dbReference type="RefSeq" id="WP_054360135.1">
    <property type="nucleotide sequence ID" value="NZ_LJYW01000001.1"/>
</dbReference>
<dbReference type="PANTHER" id="PTHR34846">
    <property type="entry name" value="4-CARBOXYMUCONOLACTONE DECARBOXYLASE FAMILY PROTEIN (AFU_ORTHOLOGUE AFUA_6G11590)"/>
    <property type="match status" value="1"/>
</dbReference>
<organism evidence="2 3">
    <name type="scientific">Prosthecodimorpha hirschii</name>
    <dbReference type="NCBI Taxonomy" id="665126"/>
    <lineage>
        <taxon>Bacteria</taxon>
        <taxon>Pseudomonadati</taxon>
        <taxon>Pseudomonadota</taxon>
        <taxon>Alphaproteobacteria</taxon>
        <taxon>Hyphomicrobiales</taxon>
        <taxon>Ancalomicrobiaceae</taxon>
        <taxon>Prosthecodimorpha</taxon>
    </lineage>
</organism>
<gene>
    <name evidence="2" type="ORF">ABB55_18585</name>
</gene>
<dbReference type="InterPro" id="IPR003779">
    <property type="entry name" value="CMD-like"/>
</dbReference>
<dbReference type="InterPro" id="IPR004675">
    <property type="entry name" value="AhpD_core"/>
</dbReference>
<protein>
    <submittedName>
        <fullName evidence="2">Alkylhydroperoxidase</fullName>
    </submittedName>
</protein>
<keyword evidence="3" id="KW-1185">Reference proteome</keyword>
<dbReference type="AlphaFoldDB" id="A0A0P6VT81"/>
<name>A0A0P6VT81_9HYPH</name>
<proteinExistence type="predicted"/>
<reference evidence="2 3" key="2">
    <citation type="submission" date="2015-10" db="EMBL/GenBank/DDBJ databases">
        <title>Draft Genome Sequence of Prosthecomicrobium hirschii ATCC 27832.</title>
        <authorList>
            <person name="Daniel J."/>
            <person name="Givan S.A."/>
            <person name="Brun Y.V."/>
            <person name="Brown P.J."/>
        </authorList>
    </citation>
    <scope>NUCLEOTIDE SEQUENCE [LARGE SCALE GENOMIC DNA]</scope>
    <source>
        <strain evidence="2 3">16</strain>
    </source>
</reference>
<sequence>METPHALPKPHVDYDRFRASAPDAAAALAALGRAVDESGLEKTLTELVKVRVSQINGCAFCLQFHLNLARKLEIEAGKLDLVTVWREAPGYSARERAALAWAEHLSGMNRRPIPEDAYAALRDVFSEAEATSLTVSVATINAWNRIAGGLAFTPPRRT</sequence>
<dbReference type="Gene3D" id="1.20.1290.10">
    <property type="entry name" value="AhpD-like"/>
    <property type="match status" value="1"/>
</dbReference>
<dbReference type="EMBL" id="LJYW01000001">
    <property type="protein sequence ID" value="KPL53970.1"/>
    <property type="molecule type" value="Genomic_DNA"/>
</dbReference>